<comment type="similarity">
    <text evidence="2">Belongs to the glycosyltransferase 2 family.</text>
</comment>
<dbReference type="OrthoDB" id="7665907at2"/>
<dbReference type="Pfam" id="PF00535">
    <property type="entry name" value="Glycos_transf_2"/>
    <property type="match status" value="1"/>
</dbReference>
<dbReference type="Proteomes" id="UP000289316">
    <property type="component" value="Unassembled WGS sequence"/>
</dbReference>
<dbReference type="GO" id="GO:0016757">
    <property type="term" value="F:glycosyltransferase activity"/>
    <property type="evidence" value="ECO:0007669"/>
    <property type="project" value="UniProtKB-KW"/>
</dbReference>
<dbReference type="PANTHER" id="PTHR43179:SF12">
    <property type="entry name" value="GALACTOFURANOSYLTRANSFERASE GLFT2"/>
    <property type="match status" value="1"/>
</dbReference>
<evidence type="ECO:0000259" key="5">
    <source>
        <dbReference type="Pfam" id="PF00535"/>
    </source>
</evidence>
<comment type="caution">
    <text evidence="6">The sequence shown here is derived from an EMBL/GenBank/DDBJ whole genome shotgun (WGS) entry which is preliminary data.</text>
</comment>
<evidence type="ECO:0000256" key="4">
    <source>
        <dbReference type="ARBA" id="ARBA00022679"/>
    </source>
</evidence>
<protein>
    <submittedName>
        <fullName evidence="6">Glycosyltransferase</fullName>
    </submittedName>
</protein>
<gene>
    <name evidence="6" type="ORF">D6C19_05100</name>
</gene>
<proteinExistence type="inferred from homology"/>
<keyword evidence="4 6" id="KW-0808">Transferase</keyword>
<dbReference type="AlphaFoldDB" id="A0A4Q2AV15"/>
<comment type="pathway">
    <text evidence="1">Cell wall biogenesis; cell wall polysaccharide biosynthesis.</text>
</comment>
<dbReference type="Gene3D" id="3.90.550.10">
    <property type="entry name" value="Spore Coat Polysaccharide Biosynthesis Protein SpsA, Chain A"/>
    <property type="match status" value="1"/>
</dbReference>
<dbReference type="InterPro" id="IPR029044">
    <property type="entry name" value="Nucleotide-diphossugar_trans"/>
</dbReference>
<feature type="domain" description="Glycosyltransferase 2-like" evidence="5">
    <location>
        <begin position="7"/>
        <end position="139"/>
    </location>
</feature>
<evidence type="ECO:0000256" key="1">
    <source>
        <dbReference type="ARBA" id="ARBA00004776"/>
    </source>
</evidence>
<organism evidence="6 7">
    <name type="scientific">Ligilactobacillus murinus</name>
    <dbReference type="NCBI Taxonomy" id="1622"/>
    <lineage>
        <taxon>Bacteria</taxon>
        <taxon>Bacillati</taxon>
        <taxon>Bacillota</taxon>
        <taxon>Bacilli</taxon>
        <taxon>Lactobacillales</taxon>
        <taxon>Lactobacillaceae</taxon>
        <taxon>Ligilactobacillus</taxon>
    </lineage>
</organism>
<dbReference type="SUPFAM" id="SSF53448">
    <property type="entry name" value="Nucleotide-diphospho-sugar transferases"/>
    <property type="match status" value="1"/>
</dbReference>
<reference evidence="6 7" key="1">
    <citation type="submission" date="2018-09" db="EMBL/GenBank/DDBJ databases">
        <title>Murine metabolic-syndrome-specific gut microbial biobank.</title>
        <authorList>
            <person name="Liu C."/>
        </authorList>
    </citation>
    <scope>NUCLEOTIDE SEQUENCE [LARGE SCALE GENOMIC DNA]</scope>
    <source>
        <strain evidence="6 7">C-30</strain>
    </source>
</reference>
<evidence type="ECO:0000313" key="6">
    <source>
        <dbReference type="EMBL" id="RXV74542.1"/>
    </source>
</evidence>
<accession>A0A4Q2AV15</accession>
<sequence>MEKKVGVIIVTYNRLNCLKKLLQGLEQLTYPIEKILVFDNNSTDNTVDHLRENGFKDYRAHKNDAKKLYFANDENLGGAGGFSMAVGLAQQLDIDYLWIMDDDVLPEPDCLEKLLMQMDKTGAKVALPSREDENYTDRVCLDLDLEDHNKFWASLRKQVAPHPLDKETYFVKDMTFEGPLMTLEVSKKVGLPDKDYFIFFDDTDYAYRLSQYTKLVYVTDAKLRRQLAGGDPDRDSAEREYTWRNYYMMRNNILFDKRYGKNWKVRHLSPTIMMAHMLVLSKRNRHLKHNFPIIMKAWYDGIRGKSGKRVDPNY</sequence>
<name>A0A4Q2AV15_9LACO</name>
<keyword evidence="3" id="KW-0328">Glycosyltransferase</keyword>
<evidence type="ECO:0000256" key="2">
    <source>
        <dbReference type="ARBA" id="ARBA00006739"/>
    </source>
</evidence>
<dbReference type="PANTHER" id="PTHR43179">
    <property type="entry name" value="RHAMNOSYLTRANSFERASE WBBL"/>
    <property type="match status" value="1"/>
</dbReference>
<dbReference type="RefSeq" id="WP_089135729.1">
    <property type="nucleotide sequence ID" value="NZ_BDFM01000276.1"/>
</dbReference>
<dbReference type="InterPro" id="IPR001173">
    <property type="entry name" value="Glyco_trans_2-like"/>
</dbReference>
<evidence type="ECO:0000313" key="7">
    <source>
        <dbReference type="Proteomes" id="UP000289316"/>
    </source>
</evidence>
<evidence type="ECO:0000256" key="3">
    <source>
        <dbReference type="ARBA" id="ARBA00022676"/>
    </source>
</evidence>
<dbReference type="EMBL" id="QZFR01000029">
    <property type="protein sequence ID" value="RXV74542.1"/>
    <property type="molecule type" value="Genomic_DNA"/>
</dbReference>
<dbReference type="CDD" id="cd04185">
    <property type="entry name" value="GT_2_like_b"/>
    <property type="match status" value="1"/>
</dbReference>